<organism evidence="1 2">
    <name type="scientific">Anabaena azotica FACHB-119</name>
    <dbReference type="NCBI Taxonomy" id="947527"/>
    <lineage>
        <taxon>Bacteria</taxon>
        <taxon>Bacillati</taxon>
        <taxon>Cyanobacteriota</taxon>
        <taxon>Cyanophyceae</taxon>
        <taxon>Nostocales</taxon>
        <taxon>Nostocaceae</taxon>
        <taxon>Anabaena</taxon>
        <taxon>Anabaena azotica</taxon>
    </lineage>
</organism>
<dbReference type="EMBL" id="JACJSG010000002">
    <property type="protein sequence ID" value="MBD2499335.1"/>
    <property type="molecule type" value="Genomic_DNA"/>
</dbReference>
<gene>
    <name evidence="1" type="ORF">H6G83_01670</name>
</gene>
<proteinExistence type="predicted"/>
<sequence length="249" mass="27125">MVSNINVSNYELLVKPIITGAAAPNRTVIQGYFLTISNPTLRNLQIQLTFKGRTPDIASTPVLAFWDVDNSAGSLTPLAADPGGLVCLRSYTFNLPALDTGLFLLQPDITQRGVIANRNIELRGYVRLRLVSASQSGTVTLLLSAQQRGTFLPQGDLNPPAIGDYDQLAYSLPLANGGSEVTLTPESVGLVSALSLPSRERIFREIEANPSVLSNLTNDPLVQQINDLSVEEQKRMVSIFLERFRDNKS</sequence>
<name>A0ABR8CWN2_9NOST</name>
<comment type="caution">
    <text evidence="1">The sequence shown here is derived from an EMBL/GenBank/DDBJ whole genome shotgun (WGS) entry which is preliminary data.</text>
</comment>
<accession>A0ABR8CWN2</accession>
<evidence type="ECO:0000313" key="2">
    <source>
        <dbReference type="Proteomes" id="UP000661112"/>
    </source>
</evidence>
<keyword evidence="2" id="KW-1185">Reference proteome</keyword>
<reference evidence="1 2" key="1">
    <citation type="journal article" date="2020" name="ISME J.">
        <title>Comparative genomics reveals insights into cyanobacterial evolution and habitat adaptation.</title>
        <authorList>
            <person name="Chen M.Y."/>
            <person name="Teng W.K."/>
            <person name="Zhao L."/>
            <person name="Hu C.X."/>
            <person name="Zhou Y.K."/>
            <person name="Han B.P."/>
            <person name="Song L.R."/>
            <person name="Shu W.S."/>
        </authorList>
    </citation>
    <scope>NUCLEOTIDE SEQUENCE [LARGE SCALE GENOMIC DNA]</scope>
    <source>
        <strain evidence="1 2">FACHB-119</strain>
    </source>
</reference>
<evidence type="ECO:0000313" key="1">
    <source>
        <dbReference type="EMBL" id="MBD2499335.1"/>
    </source>
</evidence>
<protein>
    <submittedName>
        <fullName evidence="1">Uncharacterized protein</fullName>
    </submittedName>
</protein>
<dbReference type="Proteomes" id="UP000661112">
    <property type="component" value="Unassembled WGS sequence"/>
</dbReference>
<dbReference type="RefSeq" id="WP_190465995.1">
    <property type="nucleotide sequence ID" value="NZ_JACJSG010000002.1"/>
</dbReference>